<evidence type="ECO:0000313" key="2">
    <source>
        <dbReference type="EMBL" id="MCP2270835.1"/>
    </source>
</evidence>
<feature type="region of interest" description="Disordered" evidence="1">
    <location>
        <begin position="175"/>
        <end position="225"/>
    </location>
</feature>
<feature type="compositionally biased region" description="Basic and acidic residues" evidence="1">
    <location>
        <begin position="211"/>
        <end position="225"/>
    </location>
</feature>
<evidence type="ECO:0000313" key="3">
    <source>
        <dbReference type="Proteomes" id="UP001205185"/>
    </source>
</evidence>
<proteinExistence type="predicted"/>
<organism evidence="2 3">
    <name type="scientific">Actinokineospora diospyrosa</name>
    <dbReference type="NCBI Taxonomy" id="103728"/>
    <lineage>
        <taxon>Bacteria</taxon>
        <taxon>Bacillati</taxon>
        <taxon>Actinomycetota</taxon>
        <taxon>Actinomycetes</taxon>
        <taxon>Pseudonocardiales</taxon>
        <taxon>Pseudonocardiaceae</taxon>
        <taxon>Actinokineospora</taxon>
    </lineage>
</organism>
<dbReference type="EMBL" id="JAMTCO010000008">
    <property type="protein sequence ID" value="MCP2270835.1"/>
    <property type="molecule type" value="Genomic_DNA"/>
</dbReference>
<feature type="compositionally biased region" description="Low complexity" evidence="1">
    <location>
        <begin position="200"/>
        <end position="210"/>
    </location>
</feature>
<protein>
    <submittedName>
        <fullName evidence="2">Uncharacterized protein</fullName>
    </submittedName>
</protein>
<reference evidence="2 3" key="1">
    <citation type="submission" date="2022-06" db="EMBL/GenBank/DDBJ databases">
        <title>Genomic Encyclopedia of Archaeal and Bacterial Type Strains, Phase II (KMG-II): from individual species to whole genera.</title>
        <authorList>
            <person name="Goeker M."/>
        </authorList>
    </citation>
    <scope>NUCLEOTIDE SEQUENCE [LARGE SCALE GENOMIC DNA]</scope>
    <source>
        <strain evidence="2 3">DSM 44255</strain>
    </source>
</reference>
<name>A0ABT1IDW5_9PSEU</name>
<sequence>MRYPPVRRSSTTATTSDPQLGCWKRIGGGWQPYEFWPIFGRVGVGLSGWVGHAVVDSSPCVEVVMPVALAYSDVYVEEMPSGVRPIGGVAASITAFGGRARRGPTDGGGPVVVNSYTDHERMFGGLWLESPMWFTRAIVVRLHRTKTTADTVAKAPGGWGRRLCTHLDAVGRQHLLEGGQPGHDRRRGHRSDHQGRRLPRAAPGRAGPAAGHEDGRGHRGRYEQRRCRQLLPRDWSDRTRCGTAGSKRSRRVAGVIERTDAAANPRRFGPCKNVK</sequence>
<gene>
    <name evidence="2" type="ORF">LV75_003347</name>
</gene>
<dbReference type="Proteomes" id="UP001205185">
    <property type="component" value="Unassembled WGS sequence"/>
</dbReference>
<evidence type="ECO:0000256" key="1">
    <source>
        <dbReference type="SAM" id="MobiDB-lite"/>
    </source>
</evidence>
<keyword evidence="3" id="KW-1185">Reference proteome</keyword>
<accession>A0ABT1IDW5</accession>
<comment type="caution">
    <text evidence="2">The sequence shown here is derived from an EMBL/GenBank/DDBJ whole genome shotgun (WGS) entry which is preliminary data.</text>
</comment>